<evidence type="ECO:0000313" key="3">
    <source>
        <dbReference type="Proteomes" id="UP000270094"/>
    </source>
</evidence>
<reference evidence="2 3" key="1">
    <citation type="submission" date="2018-11" db="EMBL/GenBank/DDBJ databases">
        <authorList>
            <consortium name="Pathogen Informatics"/>
        </authorList>
    </citation>
    <scope>NUCLEOTIDE SEQUENCE [LARGE SCALE GENOMIC DNA]</scope>
</reference>
<evidence type="ECO:0000256" key="1">
    <source>
        <dbReference type="SAM" id="MobiDB-lite"/>
    </source>
</evidence>
<dbReference type="Proteomes" id="UP000270094">
    <property type="component" value="Unassembled WGS sequence"/>
</dbReference>
<accession>A0A3P7J8J2</accession>
<dbReference type="AlphaFoldDB" id="A0A3P7J8J2"/>
<name>A0A3P7J8J2_STRVU</name>
<organism evidence="2 3">
    <name type="scientific">Strongylus vulgaris</name>
    <name type="common">Blood worm</name>
    <dbReference type="NCBI Taxonomy" id="40348"/>
    <lineage>
        <taxon>Eukaryota</taxon>
        <taxon>Metazoa</taxon>
        <taxon>Ecdysozoa</taxon>
        <taxon>Nematoda</taxon>
        <taxon>Chromadorea</taxon>
        <taxon>Rhabditida</taxon>
        <taxon>Rhabditina</taxon>
        <taxon>Rhabditomorpha</taxon>
        <taxon>Strongyloidea</taxon>
        <taxon>Strongylidae</taxon>
        <taxon>Strongylus</taxon>
    </lineage>
</organism>
<gene>
    <name evidence="2" type="ORF">SVUK_LOCUS9242</name>
</gene>
<sequence length="136" mass="15846">MTTNHGQVVSLQRKKMVLFHIGYRWNVIFEGMKKVLPLNSSSSILRAYFRGEDIGSAVRNVTAHLPKVEHTSKKDERQLFERYKVIIREAAVKAEARRHSSCIKTKSSVEPKKPKVHRYSREERRRIREELTGSSL</sequence>
<dbReference type="EMBL" id="UYYB01034967">
    <property type="protein sequence ID" value="VDM74244.1"/>
    <property type="molecule type" value="Genomic_DNA"/>
</dbReference>
<proteinExistence type="predicted"/>
<protein>
    <submittedName>
        <fullName evidence="2">Uncharacterized protein</fullName>
    </submittedName>
</protein>
<dbReference type="OrthoDB" id="5809081at2759"/>
<keyword evidence="3" id="KW-1185">Reference proteome</keyword>
<feature type="compositionally biased region" description="Basic and acidic residues" evidence="1">
    <location>
        <begin position="107"/>
        <end position="136"/>
    </location>
</feature>
<evidence type="ECO:0000313" key="2">
    <source>
        <dbReference type="EMBL" id="VDM74244.1"/>
    </source>
</evidence>
<feature type="region of interest" description="Disordered" evidence="1">
    <location>
        <begin position="100"/>
        <end position="136"/>
    </location>
</feature>